<accession>T0FEX3</accession>
<dbReference type="AlphaFoldDB" id="T0FEX3"/>
<sequence length="65" mass="7377">MSFFTPLVFLNASRLPARDLQAHYQGSRFFSTPVCNSPEELQSLETLRRVLDSSPCRLPSGYNEV</sequence>
<gene>
    <name evidence="1" type="ORF">LEP1GSC059_1115</name>
</gene>
<protein>
    <submittedName>
        <fullName evidence="1">Uncharacterized protein</fullName>
    </submittedName>
</protein>
<dbReference type="Proteomes" id="UP000015442">
    <property type="component" value="Unassembled WGS sequence"/>
</dbReference>
<evidence type="ECO:0000313" key="1">
    <source>
        <dbReference type="EMBL" id="EQA71768.1"/>
    </source>
</evidence>
<proteinExistence type="predicted"/>
<dbReference type="EMBL" id="AKWY02000020">
    <property type="protein sequence ID" value="EQA71768.1"/>
    <property type="molecule type" value="Genomic_DNA"/>
</dbReference>
<comment type="caution">
    <text evidence="1">The sequence shown here is derived from an EMBL/GenBank/DDBJ whole genome shotgun (WGS) entry which is preliminary data.</text>
</comment>
<organism evidence="1">
    <name type="scientific">Leptospira noguchii serovar Panama str. CZ214</name>
    <dbReference type="NCBI Taxonomy" id="1001595"/>
    <lineage>
        <taxon>Bacteria</taxon>
        <taxon>Pseudomonadati</taxon>
        <taxon>Spirochaetota</taxon>
        <taxon>Spirochaetia</taxon>
        <taxon>Leptospirales</taxon>
        <taxon>Leptospiraceae</taxon>
        <taxon>Leptospira</taxon>
    </lineage>
</organism>
<reference evidence="1" key="1">
    <citation type="submission" date="2013-05" db="EMBL/GenBank/DDBJ databases">
        <authorList>
            <person name="Harkins D.M."/>
            <person name="Durkin A.S."/>
            <person name="Brinkac L.M."/>
            <person name="Haft D.H."/>
            <person name="Selengut J.D."/>
            <person name="Sanka R."/>
            <person name="DePew J."/>
            <person name="Purushe J."/>
            <person name="Hartskeerl R.A."/>
            <person name="Ahmed A."/>
            <person name="van der Linden H."/>
            <person name="Goris M.G.A."/>
            <person name="Vinetz J.M."/>
            <person name="Sutton G.G."/>
            <person name="Nierman W.C."/>
            <person name="Fouts D.E."/>
        </authorList>
    </citation>
    <scope>NUCLEOTIDE SEQUENCE [LARGE SCALE GENOMIC DNA]</scope>
    <source>
        <strain evidence="1">CZ214</strain>
    </source>
</reference>
<name>T0FEX3_9LEPT</name>